<dbReference type="EMBL" id="MU151717">
    <property type="protein sequence ID" value="KAF9442050.1"/>
    <property type="molecule type" value="Genomic_DNA"/>
</dbReference>
<proteinExistence type="predicted"/>
<dbReference type="OrthoDB" id="265717at2759"/>
<dbReference type="InterPro" id="IPR001214">
    <property type="entry name" value="SET_dom"/>
</dbReference>
<dbReference type="SUPFAM" id="SSF82199">
    <property type="entry name" value="SET domain"/>
    <property type="match status" value="1"/>
</dbReference>
<feature type="compositionally biased region" description="Basic and acidic residues" evidence="1">
    <location>
        <begin position="162"/>
        <end position="174"/>
    </location>
</feature>
<dbReference type="PROSITE" id="PS50280">
    <property type="entry name" value="SET"/>
    <property type="match status" value="1"/>
</dbReference>
<feature type="region of interest" description="Disordered" evidence="1">
    <location>
        <begin position="154"/>
        <end position="174"/>
    </location>
</feature>
<dbReference type="Pfam" id="PF00856">
    <property type="entry name" value="SET"/>
    <property type="match status" value="1"/>
</dbReference>
<sequence length="408" mass="46738">MMPDDLYPSMPPELLPYKIHTIYLPSPLSDAPPTPIATLLPETLSLSLSSPNTLPAHATPYPSDPYYEILHTPSKGFGMFAKRLIKPGQLILDEHPVLIVPERPLPHDSPAWDSLGRDLPEKERTEMLTMANCRPEEECPSLVEGVVRTNALVLDLSPPPSADDKRKGKSKAKENIDEVHNHQRFGGVFLKINRCNHSCGPNAAHKWDVSNLSSKLYALRAIEPGEEITIFYTDVTQPRDVRRAELEKNHRFLCACAHCLPTRVEESQSRTLIEESDDIRQQLRHWLSTRPSYPKWSTDLCRTDDTVTSSHILALSLIDKENMHFLQHVFLEELALCYAILGDEDQFRFWAGEFMQKCGIEDPMRAEVFKSWLKEPRRYKKWGWRQKQRDLQHKRAPSPVYGYSALLS</sequence>
<dbReference type="PANTHER" id="PTHR47332:SF4">
    <property type="entry name" value="SET DOMAIN-CONTAINING PROTEIN 5"/>
    <property type="match status" value="1"/>
</dbReference>
<name>A0A9P5X129_9AGAR</name>
<dbReference type="CDD" id="cd20071">
    <property type="entry name" value="SET_SMYD"/>
    <property type="match status" value="1"/>
</dbReference>
<evidence type="ECO:0000313" key="4">
    <source>
        <dbReference type="EMBL" id="KAF9442885.1"/>
    </source>
</evidence>
<reference evidence="3" key="1">
    <citation type="submission" date="2020-11" db="EMBL/GenBank/DDBJ databases">
        <authorList>
            <consortium name="DOE Joint Genome Institute"/>
            <person name="Ahrendt S."/>
            <person name="Riley R."/>
            <person name="Andreopoulos W."/>
            <person name="Labutti K."/>
            <person name="Pangilinan J."/>
            <person name="Ruiz-Duenas F.J."/>
            <person name="Barrasa J.M."/>
            <person name="Sanchez-Garcia M."/>
            <person name="Camarero S."/>
            <person name="Miyauchi S."/>
            <person name="Serrano A."/>
            <person name="Linde D."/>
            <person name="Babiker R."/>
            <person name="Drula E."/>
            <person name="Ayuso-Fernandez I."/>
            <person name="Pacheco R."/>
            <person name="Padilla G."/>
            <person name="Ferreira P."/>
            <person name="Barriuso J."/>
            <person name="Kellner H."/>
            <person name="Castanera R."/>
            <person name="Alfaro M."/>
            <person name="Ramirez L."/>
            <person name="Pisabarro A.G."/>
            <person name="Kuo A."/>
            <person name="Tritt A."/>
            <person name="Lipzen A."/>
            <person name="He G."/>
            <person name="Yan M."/>
            <person name="Ng V."/>
            <person name="Cullen D."/>
            <person name="Martin F."/>
            <person name="Rosso M.-N."/>
            <person name="Henrissat B."/>
            <person name="Hibbett D."/>
            <person name="Martinez A.T."/>
            <person name="Grigoriev I.V."/>
        </authorList>
    </citation>
    <scope>NUCLEOTIDE SEQUENCE</scope>
    <source>
        <strain evidence="3">MF-IS2</strain>
    </source>
</reference>
<dbReference type="EMBL" id="MU151552">
    <property type="protein sequence ID" value="KAF9442885.1"/>
    <property type="molecule type" value="Genomic_DNA"/>
</dbReference>
<evidence type="ECO:0000313" key="5">
    <source>
        <dbReference type="Proteomes" id="UP000807342"/>
    </source>
</evidence>
<dbReference type="InterPro" id="IPR046341">
    <property type="entry name" value="SET_dom_sf"/>
</dbReference>
<dbReference type="Gene3D" id="2.170.270.10">
    <property type="entry name" value="SET domain"/>
    <property type="match status" value="1"/>
</dbReference>
<dbReference type="SMART" id="SM00317">
    <property type="entry name" value="SET"/>
    <property type="match status" value="1"/>
</dbReference>
<evidence type="ECO:0000259" key="2">
    <source>
        <dbReference type="PROSITE" id="PS50280"/>
    </source>
</evidence>
<evidence type="ECO:0000256" key="1">
    <source>
        <dbReference type="SAM" id="MobiDB-lite"/>
    </source>
</evidence>
<gene>
    <name evidence="4" type="ORF">P691DRAFT_779173</name>
    <name evidence="3" type="ORF">P691DRAFT_779578</name>
</gene>
<organism evidence="3 5">
    <name type="scientific">Macrolepiota fuliginosa MF-IS2</name>
    <dbReference type="NCBI Taxonomy" id="1400762"/>
    <lineage>
        <taxon>Eukaryota</taxon>
        <taxon>Fungi</taxon>
        <taxon>Dikarya</taxon>
        <taxon>Basidiomycota</taxon>
        <taxon>Agaricomycotina</taxon>
        <taxon>Agaricomycetes</taxon>
        <taxon>Agaricomycetidae</taxon>
        <taxon>Agaricales</taxon>
        <taxon>Agaricineae</taxon>
        <taxon>Agaricaceae</taxon>
        <taxon>Macrolepiota</taxon>
    </lineage>
</organism>
<evidence type="ECO:0000313" key="3">
    <source>
        <dbReference type="EMBL" id="KAF9442050.1"/>
    </source>
</evidence>
<dbReference type="PANTHER" id="PTHR47332">
    <property type="entry name" value="SET DOMAIN-CONTAINING PROTEIN 5"/>
    <property type="match status" value="1"/>
</dbReference>
<comment type="caution">
    <text evidence="3">The sequence shown here is derived from an EMBL/GenBank/DDBJ whole genome shotgun (WGS) entry which is preliminary data.</text>
</comment>
<protein>
    <submittedName>
        <fullName evidence="3">SET domain-containing protein</fullName>
    </submittedName>
</protein>
<keyword evidence="5" id="KW-1185">Reference proteome</keyword>
<dbReference type="Proteomes" id="UP000807342">
    <property type="component" value="Unassembled WGS sequence"/>
</dbReference>
<dbReference type="AlphaFoldDB" id="A0A9P5X129"/>
<dbReference type="InterPro" id="IPR053185">
    <property type="entry name" value="SET_domain_protein"/>
</dbReference>
<feature type="domain" description="SET" evidence="2">
    <location>
        <begin position="65"/>
        <end position="233"/>
    </location>
</feature>
<accession>A0A9P5X129</accession>